<keyword evidence="3 5" id="KW-1133">Transmembrane helix</keyword>
<organism evidence="6 7">
    <name type="scientific">Globodera rostochiensis</name>
    <name type="common">Golden nematode worm</name>
    <name type="synonym">Heterodera rostochiensis</name>
    <dbReference type="NCBI Taxonomy" id="31243"/>
    <lineage>
        <taxon>Eukaryota</taxon>
        <taxon>Metazoa</taxon>
        <taxon>Ecdysozoa</taxon>
        <taxon>Nematoda</taxon>
        <taxon>Chromadorea</taxon>
        <taxon>Rhabditida</taxon>
        <taxon>Tylenchina</taxon>
        <taxon>Tylenchomorpha</taxon>
        <taxon>Tylenchoidea</taxon>
        <taxon>Heteroderidae</taxon>
        <taxon>Heteroderinae</taxon>
        <taxon>Globodera</taxon>
    </lineage>
</organism>
<dbReference type="Proteomes" id="UP000887572">
    <property type="component" value="Unplaced"/>
</dbReference>
<dbReference type="PANTHER" id="PTHR23360">
    <property type="entry name" value="G-PROTEIN COUPLED RECEPTORS FAMILY 1 PROFILE DOMAIN-CONTAINING PROTEIN-RELATED"/>
    <property type="match status" value="1"/>
</dbReference>
<dbReference type="AlphaFoldDB" id="A0A914HJS0"/>
<feature type="transmembrane region" description="Helical" evidence="5">
    <location>
        <begin position="414"/>
        <end position="433"/>
    </location>
</feature>
<dbReference type="SMART" id="SM01381">
    <property type="entry name" value="7TM_GPCR_Srsx"/>
    <property type="match status" value="1"/>
</dbReference>
<proteinExistence type="predicted"/>
<keyword evidence="4 5" id="KW-0472">Membrane</keyword>
<evidence type="ECO:0000256" key="4">
    <source>
        <dbReference type="ARBA" id="ARBA00023136"/>
    </source>
</evidence>
<dbReference type="InterPro" id="IPR019424">
    <property type="entry name" value="7TM_GPCR_Srsx"/>
</dbReference>
<protein>
    <submittedName>
        <fullName evidence="7">G-protein coupled receptors family 1 profile domain-containing protein</fullName>
    </submittedName>
</protein>
<keyword evidence="2 5" id="KW-0812">Transmembrane</keyword>
<dbReference type="GO" id="GO:0016020">
    <property type="term" value="C:membrane"/>
    <property type="evidence" value="ECO:0007669"/>
    <property type="project" value="UniProtKB-SubCell"/>
</dbReference>
<feature type="transmembrane region" description="Helical" evidence="5">
    <location>
        <begin position="372"/>
        <end position="402"/>
    </location>
</feature>
<evidence type="ECO:0000256" key="2">
    <source>
        <dbReference type="ARBA" id="ARBA00022692"/>
    </source>
</evidence>
<comment type="subcellular location">
    <subcellularLocation>
        <location evidence="1">Membrane</location>
    </subcellularLocation>
</comment>
<dbReference type="GO" id="GO:0004930">
    <property type="term" value="F:G protein-coupled receptor activity"/>
    <property type="evidence" value="ECO:0007669"/>
    <property type="project" value="InterPro"/>
</dbReference>
<evidence type="ECO:0000256" key="3">
    <source>
        <dbReference type="ARBA" id="ARBA00022989"/>
    </source>
</evidence>
<dbReference type="PANTHER" id="PTHR23360:SF5">
    <property type="entry name" value="G-PROTEIN COUPLED RECEPTORS FAMILY 1 PROFILE DOMAIN-CONTAINING PROTEIN"/>
    <property type="match status" value="1"/>
</dbReference>
<feature type="transmembrane region" description="Helical" evidence="5">
    <location>
        <begin position="227"/>
        <end position="253"/>
    </location>
</feature>
<feature type="transmembrane region" description="Helical" evidence="5">
    <location>
        <begin position="300"/>
        <end position="319"/>
    </location>
</feature>
<dbReference type="SUPFAM" id="SSF81321">
    <property type="entry name" value="Family A G protein-coupled receptor-like"/>
    <property type="match status" value="1"/>
</dbReference>
<dbReference type="InterPro" id="IPR047130">
    <property type="entry name" value="7TM_GPCR_Srsx_nematod"/>
</dbReference>
<accession>A0A914HJS0</accession>
<evidence type="ECO:0000313" key="6">
    <source>
        <dbReference type="Proteomes" id="UP000887572"/>
    </source>
</evidence>
<evidence type="ECO:0000256" key="1">
    <source>
        <dbReference type="ARBA" id="ARBA00004370"/>
    </source>
</evidence>
<keyword evidence="6" id="KW-1185">Reference proteome</keyword>
<evidence type="ECO:0000256" key="5">
    <source>
        <dbReference type="SAM" id="Phobius"/>
    </source>
</evidence>
<reference evidence="7" key="1">
    <citation type="submission" date="2022-11" db="UniProtKB">
        <authorList>
            <consortium name="WormBaseParasite"/>
        </authorList>
    </citation>
    <scope>IDENTIFICATION</scope>
</reference>
<sequence>MEFPLKLAEHFLERLYTLTESKSASICEIGTELDFVQTMQNVASTEQLKHLDSLLGAEERKLPCYAYVQQHANNILRNVEDLLEEMASGNKIPKYESIEIAIGHFILVKEELCKEKSIEKNLRKYFGENLVNFGKAINIDFSPHNELHQIGREIIKKIEQMLQNDDWNYAYLNNSKMDEWNLLEYDLRKSGNNQKWEEIEQFRNEWKNSYNKWVYNKFAEERPSWTLVVFASIYTFVASVGIVMNFLVVFVTIRTKELDGSANKLLALYSLFEMVHQSGHFLFVYTVFSGHYLIEFPIAVRILSPSFFAFGCTTLLLFFTSIDRLLYVLFPLRAAQYENAVICCVVLPIAGLFGAFYVAPSNSNSNQLNMRIFRSLFIIVSVNISGYFVFDFFIAIILPYFVLLPMAYWKWNQIIGIVLNVSAASNAPILYLTSSEYRKAFRKELKPFINIFSRNSVQPH</sequence>
<dbReference type="Pfam" id="PF10320">
    <property type="entry name" value="7TM_GPCR_Srsx"/>
    <property type="match status" value="1"/>
</dbReference>
<name>A0A914HJS0_GLORO</name>
<dbReference type="WBParaSite" id="Gr19_v10_g1958.t1">
    <property type="protein sequence ID" value="Gr19_v10_g1958.t1"/>
    <property type="gene ID" value="Gr19_v10_g1958"/>
</dbReference>
<evidence type="ECO:0000313" key="7">
    <source>
        <dbReference type="WBParaSite" id="Gr19_v10_g1958.t1"/>
    </source>
</evidence>
<dbReference type="Gene3D" id="1.20.1070.10">
    <property type="entry name" value="Rhodopsin 7-helix transmembrane proteins"/>
    <property type="match status" value="1"/>
</dbReference>
<dbReference type="InterPro" id="IPR000276">
    <property type="entry name" value="GPCR_Rhodpsn"/>
</dbReference>
<dbReference type="CDD" id="cd00637">
    <property type="entry name" value="7tm_classA_rhodopsin-like"/>
    <property type="match status" value="1"/>
</dbReference>
<feature type="transmembrane region" description="Helical" evidence="5">
    <location>
        <begin position="339"/>
        <end position="360"/>
    </location>
</feature>